<accession>A0A5J6HQ05</accession>
<feature type="region of interest" description="Disordered" evidence="1">
    <location>
        <begin position="1"/>
        <end position="85"/>
    </location>
</feature>
<dbReference type="EMBL" id="CP023695">
    <property type="protein sequence ID" value="QEV21282.1"/>
    <property type="molecule type" value="Genomic_DNA"/>
</dbReference>
<dbReference type="KEGG" id="salw:CP975_30415"/>
<organism evidence="2 3">
    <name type="scientific">Streptomyces alboniger</name>
    <dbReference type="NCBI Taxonomy" id="132473"/>
    <lineage>
        <taxon>Bacteria</taxon>
        <taxon>Bacillati</taxon>
        <taxon>Actinomycetota</taxon>
        <taxon>Actinomycetes</taxon>
        <taxon>Kitasatosporales</taxon>
        <taxon>Streptomycetaceae</taxon>
        <taxon>Streptomyces</taxon>
        <taxon>Streptomyces aurantiacus group</taxon>
    </lineage>
</organism>
<keyword evidence="3" id="KW-1185">Reference proteome</keyword>
<gene>
    <name evidence="2" type="ORF">CP975_30415</name>
</gene>
<sequence length="85" mass="9032">MGMTTDQPEVPEPPDTAQAEPEQVKALDDEFDPTETLGGGVGRSHGRSMLTPDQMRPPPQEAMEVSPASVPPEEGDATTDPDTDD</sequence>
<evidence type="ECO:0000313" key="3">
    <source>
        <dbReference type="Proteomes" id="UP000326553"/>
    </source>
</evidence>
<dbReference type="AlphaFoldDB" id="A0A5J6HQ05"/>
<protein>
    <submittedName>
        <fullName evidence="2">Uncharacterized protein</fullName>
    </submittedName>
</protein>
<dbReference type="Proteomes" id="UP000326553">
    <property type="component" value="Chromosome"/>
</dbReference>
<name>A0A5J6HQ05_STRAD</name>
<proteinExistence type="predicted"/>
<reference evidence="2 3" key="1">
    <citation type="submission" date="2017-09" db="EMBL/GenBank/DDBJ databases">
        <authorList>
            <person name="Lee N."/>
            <person name="Cho B.-K."/>
        </authorList>
    </citation>
    <scope>NUCLEOTIDE SEQUENCE [LARGE SCALE GENOMIC DNA]</scope>
    <source>
        <strain evidence="2 3">ATCC 12461</strain>
    </source>
</reference>
<evidence type="ECO:0000256" key="1">
    <source>
        <dbReference type="SAM" id="MobiDB-lite"/>
    </source>
</evidence>
<feature type="compositionally biased region" description="Acidic residues" evidence="1">
    <location>
        <begin position="73"/>
        <end position="85"/>
    </location>
</feature>
<evidence type="ECO:0000313" key="2">
    <source>
        <dbReference type="EMBL" id="QEV21282.1"/>
    </source>
</evidence>